<dbReference type="OrthoDB" id="2286242at2759"/>
<dbReference type="Proteomes" id="UP000076858">
    <property type="component" value="Unassembled WGS sequence"/>
</dbReference>
<keyword evidence="2" id="KW-0732">Signal</keyword>
<comment type="caution">
    <text evidence="3">The sequence shown here is derived from an EMBL/GenBank/DDBJ whole genome shotgun (WGS) entry which is preliminary data.</text>
</comment>
<dbReference type="EMBL" id="LRGB01003368">
    <property type="protein sequence ID" value="KZS03075.1"/>
    <property type="molecule type" value="Genomic_DNA"/>
</dbReference>
<evidence type="ECO:0000256" key="1">
    <source>
        <dbReference type="SAM" id="MobiDB-lite"/>
    </source>
</evidence>
<dbReference type="PANTHER" id="PTHR33198">
    <property type="entry name" value="ANK_REP_REGION DOMAIN-CONTAINING PROTEIN-RELATED"/>
    <property type="match status" value="1"/>
</dbReference>
<dbReference type="PANTHER" id="PTHR33198:SF20">
    <property type="entry name" value="RETROTRANSPOSON GAG DOMAIN-CONTAINING PROTEIN"/>
    <property type="match status" value="1"/>
</dbReference>
<dbReference type="AlphaFoldDB" id="A0A164K9G5"/>
<accession>A0A164K9G5</accession>
<reference evidence="3 4" key="1">
    <citation type="submission" date="2016-03" db="EMBL/GenBank/DDBJ databases">
        <title>EvidentialGene: Evidence-directed Construction of Genes on Genomes.</title>
        <authorList>
            <person name="Gilbert D.G."/>
            <person name="Choi J.-H."/>
            <person name="Mockaitis K."/>
            <person name="Colbourne J."/>
            <person name="Pfrender M."/>
        </authorList>
    </citation>
    <scope>NUCLEOTIDE SEQUENCE [LARGE SCALE GENOMIC DNA]</scope>
    <source>
        <strain evidence="3 4">Xinb3</strain>
        <tissue evidence="3">Complete organism</tissue>
    </source>
</reference>
<proteinExistence type="predicted"/>
<feature type="signal peptide" evidence="2">
    <location>
        <begin position="1"/>
        <end position="19"/>
    </location>
</feature>
<evidence type="ECO:0000256" key="2">
    <source>
        <dbReference type="SAM" id="SignalP"/>
    </source>
</evidence>
<name>A0A164K9G5_9CRUS</name>
<protein>
    <recommendedName>
        <fullName evidence="5">CCHC-type domain-containing protein</fullName>
    </recommendedName>
</protein>
<feature type="region of interest" description="Disordered" evidence="1">
    <location>
        <begin position="218"/>
        <end position="266"/>
    </location>
</feature>
<sequence>MMSLFVPALEFCLCACTKSAFSPGHVVMASSLRTPEPFTFSSPNLAAEWKVWRRQFEYYLLATRKKGLKIFDTFLFATVGDEKKIKPVLNKFDSHFERLKNEVFERLKFSRRHQQPGESFDSWIVCLRSMTPKHRRNCCLRSHYLANLCDIVRACEASHAQLTQMASDLTVRRQDDSVHRMTNKSEKKVIALHGKGQCPAYNMNCFSCGTNGHFSQRFPSSRQQAGSRAPASASASNVRGSYAQKGTNMQLDSVEGELSGETKERSVEEYVFHERCHE</sequence>
<evidence type="ECO:0000313" key="4">
    <source>
        <dbReference type="Proteomes" id="UP000076858"/>
    </source>
</evidence>
<feature type="chain" id="PRO_5007851177" description="CCHC-type domain-containing protein" evidence="2">
    <location>
        <begin position="20"/>
        <end position="278"/>
    </location>
</feature>
<evidence type="ECO:0008006" key="5">
    <source>
        <dbReference type="Google" id="ProtNLM"/>
    </source>
</evidence>
<evidence type="ECO:0000313" key="3">
    <source>
        <dbReference type="EMBL" id="KZS03075.1"/>
    </source>
</evidence>
<feature type="compositionally biased region" description="Low complexity" evidence="1">
    <location>
        <begin position="220"/>
        <end position="236"/>
    </location>
</feature>
<keyword evidence="4" id="KW-1185">Reference proteome</keyword>
<gene>
    <name evidence="3" type="ORF">APZ42_034290</name>
</gene>
<organism evidence="3 4">
    <name type="scientific">Daphnia magna</name>
    <dbReference type="NCBI Taxonomy" id="35525"/>
    <lineage>
        <taxon>Eukaryota</taxon>
        <taxon>Metazoa</taxon>
        <taxon>Ecdysozoa</taxon>
        <taxon>Arthropoda</taxon>
        <taxon>Crustacea</taxon>
        <taxon>Branchiopoda</taxon>
        <taxon>Diplostraca</taxon>
        <taxon>Cladocera</taxon>
        <taxon>Anomopoda</taxon>
        <taxon>Daphniidae</taxon>
        <taxon>Daphnia</taxon>
    </lineage>
</organism>